<evidence type="ECO:0000313" key="2">
    <source>
        <dbReference type="EMBL" id="RKL68137.1"/>
    </source>
</evidence>
<keyword evidence="1" id="KW-1133">Transmembrane helix</keyword>
<reference evidence="2 3" key="1">
    <citation type="submission" date="2017-10" db="EMBL/GenBank/DDBJ databases">
        <title>Bacillus sp. nov., a halophilic bacterium isolated from a Keqin Lake.</title>
        <authorList>
            <person name="Wang H."/>
        </authorList>
    </citation>
    <scope>NUCLEOTIDE SEQUENCE [LARGE SCALE GENOMIC DNA]</scope>
    <source>
        <strain evidence="2 3">KCTC 13187</strain>
    </source>
</reference>
<keyword evidence="1" id="KW-0812">Transmembrane</keyword>
<keyword evidence="3" id="KW-1185">Reference proteome</keyword>
<dbReference type="OrthoDB" id="153483at2"/>
<sequence>MKARFCSVCGKERVDDGTFCWYCGDRFEEETTVGGETSATKEVPVNHFSDQVKGVFLQATEKVNSMVGEKGNIDLKLRDVFSAVLKKHSKEEGEVLFITGTSLTTPDESEISASWPKPWLFSRVFLILASTYLLLYICTFTFQNDNAVPGLMMIGQLNRVLRYISPITTKSVPTKNRGRKVWR</sequence>
<evidence type="ECO:0000256" key="1">
    <source>
        <dbReference type="SAM" id="Phobius"/>
    </source>
</evidence>
<keyword evidence="1" id="KW-0472">Membrane</keyword>
<gene>
    <name evidence="2" type="ORF">CR203_06535</name>
</gene>
<dbReference type="EMBL" id="PDOE01000002">
    <property type="protein sequence ID" value="RKL68137.1"/>
    <property type="molecule type" value="Genomic_DNA"/>
</dbReference>
<dbReference type="Proteomes" id="UP000281498">
    <property type="component" value="Unassembled WGS sequence"/>
</dbReference>
<organism evidence="2 3">
    <name type="scientific">Salipaludibacillus neizhouensis</name>
    <dbReference type="NCBI Taxonomy" id="885475"/>
    <lineage>
        <taxon>Bacteria</taxon>
        <taxon>Bacillati</taxon>
        <taxon>Bacillota</taxon>
        <taxon>Bacilli</taxon>
        <taxon>Bacillales</taxon>
        <taxon>Bacillaceae</taxon>
    </lineage>
</organism>
<name>A0A3A9K6C6_9BACI</name>
<proteinExistence type="predicted"/>
<comment type="caution">
    <text evidence="2">The sequence shown here is derived from an EMBL/GenBank/DDBJ whole genome shotgun (WGS) entry which is preliminary data.</text>
</comment>
<protein>
    <submittedName>
        <fullName evidence="2">Uncharacterized protein</fullName>
    </submittedName>
</protein>
<dbReference type="AlphaFoldDB" id="A0A3A9K6C6"/>
<accession>A0A3A9K6C6</accession>
<evidence type="ECO:0000313" key="3">
    <source>
        <dbReference type="Proteomes" id="UP000281498"/>
    </source>
</evidence>
<feature type="transmembrane region" description="Helical" evidence="1">
    <location>
        <begin position="124"/>
        <end position="143"/>
    </location>
</feature>